<evidence type="ECO:0000313" key="3">
    <source>
        <dbReference type="EMBL" id="KAH8023480.1"/>
    </source>
</evidence>
<dbReference type="Proteomes" id="UP000821866">
    <property type="component" value="Chromosome 6"/>
</dbReference>
<reference evidence="3" key="1">
    <citation type="journal article" date="2020" name="Cell">
        <title>Large-Scale Comparative Analyses of Tick Genomes Elucidate Their Genetic Diversity and Vector Capacities.</title>
        <authorList>
            <consortium name="Tick Genome and Microbiome Consortium (TIGMIC)"/>
            <person name="Jia N."/>
            <person name="Wang J."/>
            <person name="Shi W."/>
            <person name="Du L."/>
            <person name="Sun Y."/>
            <person name="Zhan W."/>
            <person name="Jiang J.F."/>
            <person name="Wang Q."/>
            <person name="Zhang B."/>
            <person name="Ji P."/>
            <person name="Bell-Sakyi L."/>
            <person name="Cui X.M."/>
            <person name="Yuan T.T."/>
            <person name="Jiang B.G."/>
            <person name="Yang W.F."/>
            <person name="Lam T.T."/>
            <person name="Chang Q.C."/>
            <person name="Ding S.J."/>
            <person name="Wang X.J."/>
            <person name="Zhu J.G."/>
            <person name="Ruan X.D."/>
            <person name="Zhao L."/>
            <person name="Wei J.T."/>
            <person name="Ye R.Z."/>
            <person name="Que T.C."/>
            <person name="Du C.H."/>
            <person name="Zhou Y.H."/>
            <person name="Cheng J.X."/>
            <person name="Dai P.F."/>
            <person name="Guo W.B."/>
            <person name="Han X.H."/>
            <person name="Huang E.J."/>
            <person name="Li L.F."/>
            <person name="Wei W."/>
            <person name="Gao Y.C."/>
            <person name="Liu J.Z."/>
            <person name="Shao H.Z."/>
            <person name="Wang X."/>
            <person name="Wang C.C."/>
            <person name="Yang T.C."/>
            <person name="Huo Q.B."/>
            <person name="Li W."/>
            <person name="Chen H.Y."/>
            <person name="Chen S.E."/>
            <person name="Zhou L.G."/>
            <person name="Ni X.B."/>
            <person name="Tian J.H."/>
            <person name="Sheng Y."/>
            <person name="Liu T."/>
            <person name="Pan Y.S."/>
            <person name="Xia L.Y."/>
            <person name="Li J."/>
            <person name="Zhao F."/>
            <person name="Cao W.C."/>
        </authorList>
    </citation>
    <scope>NUCLEOTIDE SEQUENCE</scope>
    <source>
        <strain evidence="3">Rmic-2018</strain>
    </source>
</reference>
<keyword evidence="2" id="KW-0812">Transmembrane</keyword>
<feature type="compositionally biased region" description="Basic and acidic residues" evidence="1">
    <location>
        <begin position="356"/>
        <end position="365"/>
    </location>
</feature>
<feature type="compositionally biased region" description="Low complexity" evidence="1">
    <location>
        <begin position="534"/>
        <end position="543"/>
    </location>
</feature>
<dbReference type="VEuPathDB" id="VectorBase:LOC119186404"/>
<dbReference type="EMBL" id="JABSTU010000008">
    <property type="protein sequence ID" value="KAH8023480.1"/>
    <property type="molecule type" value="Genomic_DNA"/>
</dbReference>
<evidence type="ECO:0000313" key="4">
    <source>
        <dbReference type="Proteomes" id="UP000821866"/>
    </source>
</evidence>
<feature type="compositionally biased region" description="Basic residues" evidence="1">
    <location>
        <begin position="338"/>
        <end position="355"/>
    </location>
</feature>
<feature type="transmembrane region" description="Helical" evidence="2">
    <location>
        <begin position="91"/>
        <end position="115"/>
    </location>
</feature>
<organism evidence="3 4">
    <name type="scientific">Rhipicephalus microplus</name>
    <name type="common">Cattle tick</name>
    <name type="synonym">Boophilus microplus</name>
    <dbReference type="NCBI Taxonomy" id="6941"/>
    <lineage>
        <taxon>Eukaryota</taxon>
        <taxon>Metazoa</taxon>
        <taxon>Ecdysozoa</taxon>
        <taxon>Arthropoda</taxon>
        <taxon>Chelicerata</taxon>
        <taxon>Arachnida</taxon>
        <taxon>Acari</taxon>
        <taxon>Parasitiformes</taxon>
        <taxon>Ixodida</taxon>
        <taxon>Ixodoidea</taxon>
        <taxon>Ixodidae</taxon>
        <taxon>Rhipicephalinae</taxon>
        <taxon>Rhipicephalus</taxon>
        <taxon>Boophilus</taxon>
    </lineage>
</organism>
<feature type="transmembrane region" description="Helical" evidence="2">
    <location>
        <begin position="131"/>
        <end position="155"/>
    </location>
</feature>
<feature type="region of interest" description="Disordered" evidence="1">
    <location>
        <begin position="338"/>
        <end position="380"/>
    </location>
</feature>
<sequence>MVTCWYGMSDGLGEKLPEAYEWTFELLRNFTEVAIDQLKSTTSPAIQKSLDAVATTTLKGVKTLQGRLSAWEARYEGYEGLKHVLTGFVPIIHMILLGVALVMVMASALVAIVAWKRRKAALEAGKRSPAYVAIIAFGGAVLQLTHMAMALPLIARWLPLCVLAETYVCGPYREGVYTVLDDGATRVWPEDSRPDPFCRMVPGKLAKSCTVKGKTSIVELPSCPTKGAKKTLTIGDGDAEAELPYPMQRWNKLPMQRAKAAGKTNEKPKGDCFYPYKIVDTDLTAACPLFTDDLVASWMALVISTIFAPFTVFAVSFIGVIYMAVGEKAKEVLKKVARKKKRRIKRKKTKTKKKAKNGEIKEKTSETPSPAPILPESTATPSRSTSIIKIMTPLPEIQRVLFPVPVPVPVKATPKWLPRRSERGPPTITPLPGYPWLQPSLVPTPITTSPAFVPQPSPPGTSTADLNVPFSRPTAPPVHHCHVAPCCPAAPPIRHCHVPRCTYQKSPGVTSSPSHSGKAGRWSIGTETLLPRNTGSQGTGSTTTVTRFMACTMQRPV</sequence>
<keyword evidence="4" id="KW-1185">Reference proteome</keyword>
<gene>
    <name evidence="3" type="ORF">HPB51_014729</name>
</gene>
<reference evidence="3" key="2">
    <citation type="submission" date="2021-09" db="EMBL/GenBank/DDBJ databases">
        <authorList>
            <person name="Jia N."/>
            <person name="Wang J."/>
            <person name="Shi W."/>
            <person name="Du L."/>
            <person name="Sun Y."/>
            <person name="Zhan W."/>
            <person name="Jiang J."/>
            <person name="Wang Q."/>
            <person name="Zhang B."/>
            <person name="Ji P."/>
            <person name="Sakyi L.B."/>
            <person name="Cui X."/>
            <person name="Yuan T."/>
            <person name="Jiang B."/>
            <person name="Yang W."/>
            <person name="Lam T.T.-Y."/>
            <person name="Chang Q."/>
            <person name="Ding S."/>
            <person name="Wang X."/>
            <person name="Zhu J."/>
            <person name="Ruan X."/>
            <person name="Zhao L."/>
            <person name="Wei J."/>
            <person name="Que T."/>
            <person name="Du C."/>
            <person name="Cheng J."/>
            <person name="Dai P."/>
            <person name="Han X."/>
            <person name="Huang E."/>
            <person name="Gao Y."/>
            <person name="Liu J."/>
            <person name="Shao H."/>
            <person name="Ye R."/>
            <person name="Li L."/>
            <person name="Wei W."/>
            <person name="Wang X."/>
            <person name="Wang C."/>
            <person name="Huo Q."/>
            <person name="Li W."/>
            <person name="Guo W."/>
            <person name="Chen H."/>
            <person name="Chen S."/>
            <person name="Zhou L."/>
            <person name="Zhou L."/>
            <person name="Ni X."/>
            <person name="Tian J."/>
            <person name="Zhou Y."/>
            <person name="Sheng Y."/>
            <person name="Liu T."/>
            <person name="Pan Y."/>
            <person name="Xia L."/>
            <person name="Li J."/>
            <person name="Zhao F."/>
            <person name="Cao W."/>
        </authorList>
    </citation>
    <scope>NUCLEOTIDE SEQUENCE</scope>
    <source>
        <strain evidence="3">Rmic-2018</strain>
        <tissue evidence="3">Larvae</tissue>
    </source>
</reference>
<accession>A0A9J6DNJ2</accession>
<dbReference type="AlphaFoldDB" id="A0A9J6DNJ2"/>
<feature type="compositionally biased region" description="Polar residues" evidence="1">
    <location>
        <begin position="506"/>
        <end position="515"/>
    </location>
</feature>
<name>A0A9J6DNJ2_RHIMP</name>
<comment type="caution">
    <text evidence="3">The sequence shown here is derived from an EMBL/GenBank/DDBJ whole genome shotgun (WGS) entry which is preliminary data.</text>
</comment>
<evidence type="ECO:0000256" key="1">
    <source>
        <dbReference type="SAM" id="MobiDB-lite"/>
    </source>
</evidence>
<protein>
    <submittedName>
        <fullName evidence="3">Uncharacterized protein</fullName>
    </submittedName>
</protein>
<feature type="transmembrane region" description="Helical" evidence="2">
    <location>
        <begin position="298"/>
        <end position="325"/>
    </location>
</feature>
<evidence type="ECO:0000256" key="2">
    <source>
        <dbReference type="SAM" id="Phobius"/>
    </source>
</evidence>
<keyword evidence="2" id="KW-1133">Transmembrane helix</keyword>
<feature type="region of interest" description="Disordered" evidence="1">
    <location>
        <begin position="506"/>
        <end position="543"/>
    </location>
</feature>
<proteinExistence type="predicted"/>
<keyword evidence="2" id="KW-0472">Membrane</keyword>